<sequence>MNYRHAFHAGNFADCMKHALLVLLIRRLAAKDKPFRVLDTHAGIGAYDLSGSEAERTGEWRRGVGRLLGLTEGPLADWLALVRNAGFPPRYPGSPSLVRMMLRPNDRLVLCELHEEDHATLRTLFRGDPQTAVHKRDAWEALTGLTPFAEKRGLVLVDPPFEVEGEFERMAEGLALVAHRFRAGVQAHWYPIKHRAPVRVFHTALAESGVRDILACELWLREPTDPQRLNGCGLVVVNPPWRFEEEARAILEALLEHLGEGEPGQGCSVTRIAEE</sequence>
<dbReference type="Gene3D" id="3.40.50.150">
    <property type="entry name" value="Vaccinia Virus protein VP39"/>
    <property type="match status" value="1"/>
</dbReference>
<feature type="binding site" evidence="1">
    <location>
        <position position="41"/>
    </location>
    <ligand>
        <name>S-adenosyl-L-methionine</name>
        <dbReference type="ChEBI" id="CHEBI:59789"/>
    </ligand>
</feature>
<gene>
    <name evidence="1" type="primary">rlmJ</name>
    <name evidence="2" type="ORF">CR165_06765</name>
</gene>
<dbReference type="GO" id="GO:0003723">
    <property type="term" value="F:RNA binding"/>
    <property type="evidence" value="ECO:0007669"/>
    <property type="project" value="UniProtKB-UniRule"/>
</dbReference>
<evidence type="ECO:0000313" key="2">
    <source>
        <dbReference type="EMBL" id="PWC29637.1"/>
    </source>
</evidence>
<comment type="subunit">
    <text evidence="1">Monomer.</text>
</comment>
<comment type="caution">
    <text evidence="2">The sequence shown here is derived from an EMBL/GenBank/DDBJ whole genome shotgun (WGS) entry which is preliminary data.</text>
</comment>
<dbReference type="GO" id="GO:0005829">
    <property type="term" value="C:cytosol"/>
    <property type="evidence" value="ECO:0007669"/>
    <property type="project" value="TreeGrafter"/>
</dbReference>
<feature type="site" description="Interaction with substrate rRNA" evidence="1">
    <location>
        <position position="3"/>
    </location>
</feature>
<feature type="active site" description="Proton acceptor" evidence="1">
    <location>
        <position position="158"/>
    </location>
</feature>
<organism evidence="2 3">
    <name type="scientific">Teichococcus aestuarii</name>
    <dbReference type="NCBI Taxonomy" id="568898"/>
    <lineage>
        <taxon>Bacteria</taxon>
        <taxon>Pseudomonadati</taxon>
        <taxon>Pseudomonadota</taxon>
        <taxon>Alphaproteobacteria</taxon>
        <taxon>Acetobacterales</taxon>
        <taxon>Roseomonadaceae</taxon>
        <taxon>Roseomonas</taxon>
    </lineage>
</organism>
<dbReference type="OrthoDB" id="9791274at2"/>
<comment type="similarity">
    <text evidence="1">Belongs to the RlmJ family.</text>
</comment>
<dbReference type="InterPro" id="IPR007473">
    <property type="entry name" value="RlmJ"/>
</dbReference>
<accession>A0A2U1V6U6</accession>
<feature type="binding site" evidence="1">
    <location>
        <position position="94"/>
    </location>
    <ligand>
        <name>S-adenosyl-L-methionine</name>
        <dbReference type="ChEBI" id="CHEBI:59789"/>
    </ligand>
</feature>
<keyword evidence="1" id="KW-0694">RNA-binding</keyword>
<protein>
    <recommendedName>
        <fullName evidence="1">Ribosomal RNA large subunit methyltransferase J</fullName>
        <ecNumber evidence="1">2.1.1.266</ecNumber>
    </recommendedName>
    <alternativeName>
        <fullName evidence="1">23S rRNA (adenine(2030)-N6)-methyltransferase</fullName>
    </alternativeName>
    <alternativeName>
        <fullName evidence="1">23S rRNA m6A2030 methyltransferase</fullName>
    </alternativeName>
</protein>
<name>A0A2U1V6U6_9PROT</name>
<reference evidence="3" key="1">
    <citation type="submission" date="2017-10" db="EMBL/GenBank/DDBJ databases">
        <authorList>
            <person name="Toshchakov S.V."/>
            <person name="Goeva M.A."/>
        </authorList>
    </citation>
    <scope>NUCLEOTIDE SEQUENCE [LARGE SCALE GENOMIC DNA]</scope>
    <source>
        <strain evidence="3">JR1/69-1-13</strain>
    </source>
</reference>
<dbReference type="PANTHER" id="PTHR37426">
    <property type="entry name" value="RIBOSOMAL RNA LARGE SUBUNIT METHYLTRANSFERASE J"/>
    <property type="match status" value="1"/>
</dbReference>
<feature type="binding site" evidence="1">
    <location>
        <position position="112"/>
    </location>
    <ligand>
        <name>S-adenosyl-L-methionine</name>
        <dbReference type="ChEBI" id="CHEBI:59789"/>
    </ligand>
</feature>
<dbReference type="PANTHER" id="PTHR37426:SF1">
    <property type="entry name" value="RIBOSOMAL RNA LARGE SUBUNIT METHYLTRANSFERASE J"/>
    <property type="match status" value="1"/>
</dbReference>
<keyword evidence="1 2" id="KW-0489">Methyltransferase</keyword>
<dbReference type="GO" id="GO:0036307">
    <property type="term" value="F:23S rRNA (adenine(2030)-N(6))-methyltransferase activity"/>
    <property type="evidence" value="ECO:0007669"/>
    <property type="project" value="UniProtKB-UniRule"/>
</dbReference>
<evidence type="ECO:0000256" key="1">
    <source>
        <dbReference type="HAMAP-Rule" id="MF_00934"/>
    </source>
</evidence>
<dbReference type="Pfam" id="PF04378">
    <property type="entry name" value="RsmJ"/>
    <property type="match status" value="1"/>
</dbReference>
<dbReference type="InterPro" id="IPR029063">
    <property type="entry name" value="SAM-dependent_MTases_sf"/>
</dbReference>
<dbReference type="EC" id="2.1.1.266" evidence="1"/>
<dbReference type="RefSeq" id="WP_109516208.1">
    <property type="nucleotide sequence ID" value="NZ_PDOA01000003.1"/>
</dbReference>
<evidence type="ECO:0000313" key="3">
    <source>
        <dbReference type="Proteomes" id="UP000245048"/>
    </source>
</evidence>
<dbReference type="Proteomes" id="UP000245048">
    <property type="component" value="Unassembled WGS sequence"/>
</dbReference>
<dbReference type="HAMAP" id="MF_00934">
    <property type="entry name" value="23SrRNA_methyltr_J"/>
    <property type="match status" value="1"/>
</dbReference>
<keyword evidence="1" id="KW-0698">rRNA processing</keyword>
<proteinExistence type="inferred from homology"/>
<dbReference type="SUPFAM" id="SSF53335">
    <property type="entry name" value="S-adenosyl-L-methionine-dependent methyltransferases"/>
    <property type="match status" value="1"/>
</dbReference>
<dbReference type="EMBL" id="PDOA01000003">
    <property type="protein sequence ID" value="PWC29637.1"/>
    <property type="molecule type" value="Genomic_DNA"/>
</dbReference>
<dbReference type="GO" id="GO:0070475">
    <property type="term" value="P:rRNA base methylation"/>
    <property type="evidence" value="ECO:0007669"/>
    <property type="project" value="UniProtKB-UniRule"/>
</dbReference>
<keyword evidence="3" id="KW-1185">Reference proteome</keyword>
<comment type="function">
    <text evidence="1">Specifically methylates the adenine in position 2030 of 23S rRNA.</text>
</comment>
<dbReference type="AlphaFoldDB" id="A0A2U1V6U6"/>
<feature type="binding site" evidence="1">
    <location>
        <position position="158"/>
    </location>
    <ligand>
        <name>S-adenosyl-L-methionine</name>
        <dbReference type="ChEBI" id="CHEBI:59789"/>
    </ligand>
</feature>
<keyword evidence="1 2" id="KW-0808">Transferase</keyword>
<comment type="catalytic activity">
    <reaction evidence="1">
        <text>adenosine(2030) in 23S rRNA + S-adenosyl-L-methionine = N(6)-methyladenosine(2030) in 23S rRNA + S-adenosyl-L-homocysteine + H(+)</text>
        <dbReference type="Rhea" id="RHEA:43736"/>
        <dbReference type="Rhea" id="RHEA-COMP:10668"/>
        <dbReference type="Rhea" id="RHEA-COMP:10669"/>
        <dbReference type="ChEBI" id="CHEBI:15378"/>
        <dbReference type="ChEBI" id="CHEBI:57856"/>
        <dbReference type="ChEBI" id="CHEBI:59789"/>
        <dbReference type="ChEBI" id="CHEBI:74411"/>
        <dbReference type="ChEBI" id="CHEBI:74449"/>
        <dbReference type="EC" id="2.1.1.266"/>
    </reaction>
</comment>
<feature type="binding site" evidence="1">
    <location>
        <begin position="137"/>
        <end position="138"/>
    </location>
    <ligand>
        <name>S-adenosyl-L-methionine</name>
        <dbReference type="ChEBI" id="CHEBI:59789"/>
    </ligand>
</feature>
<feature type="binding site" evidence="1">
    <location>
        <position position="18"/>
    </location>
    <ligand>
        <name>S-adenosyl-L-methionine</name>
        <dbReference type="ChEBI" id="CHEBI:59789"/>
    </ligand>
</feature>
<keyword evidence="1" id="KW-0949">S-adenosyl-L-methionine</keyword>